<feature type="domain" description="Tyr recombinase" evidence="2">
    <location>
        <begin position="202"/>
        <end position="405"/>
    </location>
</feature>
<dbReference type="InterPro" id="IPR011010">
    <property type="entry name" value="DNA_brk_join_enz"/>
</dbReference>
<evidence type="ECO:0000313" key="3">
    <source>
        <dbReference type="EMBL" id="MBE5040537.1"/>
    </source>
</evidence>
<dbReference type="Gene3D" id="1.10.443.10">
    <property type="entry name" value="Intergrase catalytic core"/>
    <property type="match status" value="1"/>
</dbReference>
<dbReference type="PANTHER" id="PTHR30349:SF64">
    <property type="entry name" value="PROPHAGE INTEGRASE INTD-RELATED"/>
    <property type="match status" value="1"/>
</dbReference>
<dbReference type="GO" id="GO:0015074">
    <property type="term" value="P:DNA integration"/>
    <property type="evidence" value="ECO:0007669"/>
    <property type="project" value="InterPro"/>
</dbReference>
<dbReference type="AlphaFoldDB" id="A0A9D5M0T3"/>
<evidence type="ECO:0000313" key="4">
    <source>
        <dbReference type="Proteomes" id="UP000806542"/>
    </source>
</evidence>
<sequence>MSMNDFTSTLAPAICELILQKRALGKRYIHGETLLGHFDRFCVEINYSQTTLTEELIQQWKEHNLNRKHRQQSQYLTYVRQLGQYLKSVGYETYIPPTEQYSGTADPIELNSPFAPYIKDFVLQKKAAGYDYQCGERALYRFDRFCVNLNINEPILSRDLTMEWLAHSTMSNASCFRQFAKYIISLGEEAYIIRKTPKIRQFQPYIMTFEELSNFFEAVDEFAPDYRSSDRMAASYSIMFRLYYCCGMRLQEVCNLKVEDVDLKSGKILVLNSKGQKDRIVFMHEDLRQMCDNYDAFVKKTLLHRTWFFTAKHADKPICKSNMTRRFHYFWDIAYGDKNTIHYPTVHSLRHTFVVNKINSWILEGKDMSQMLPYLSRYLGHKTIEETHYYYHLAITANEIIRQKDIQSKNVIPEVMPYEEI</sequence>
<evidence type="ECO:0000256" key="1">
    <source>
        <dbReference type="ARBA" id="ARBA00023172"/>
    </source>
</evidence>
<organism evidence="3 4">
    <name type="scientific">Ructibacterium gallinarum</name>
    <dbReference type="NCBI Taxonomy" id="2779355"/>
    <lineage>
        <taxon>Bacteria</taxon>
        <taxon>Bacillati</taxon>
        <taxon>Bacillota</taxon>
        <taxon>Clostridia</taxon>
        <taxon>Eubacteriales</taxon>
        <taxon>Oscillospiraceae</taxon>
        <taxon>Ructibacterium</taxon>
    </lineage>
</organism>
<proteinExistence type="predicted"/>
<dbReference type="Proteomes" id="UP000806542">
    <property type="component" value="Unassembled WGS sequence"/>
</dbReference>
<dbReference type="EMBL" id="JADCKB010000017">
    <property type="protein sequence ID" value="MBE5040537.1"/>
    <property type="molecule type" value="Genomic_DNA"/>
</dbReference>
<keyword evidence="1" id="KW-0233">DNA recombination</keyword>
<dbReference type="GO" id="GO:0006310">
    <property type="term" value="P:DNA recombination"/>
    <property type="evidence" value="ECO:0007669"/>
    <property type="project" value="UniProtKB-KW"/>
</dbReference>
<dbReference type="GO" id="GO:0003677">
    <property type="term" value="F:DNA binding"/>
    <property type="evidence" value="ECO:0007669"/>
    <property type="project" value="InterPro"/>
</dbReference>
<dbReference type="PANTHER" id="PTHR30349">
    <property type="entry name" value="PHAGE INTEGRASE-RELATED"/>
    <property type="match status" value="1"/>
</dbReference>
<name>A0A9D5M0T3_9FIRM</name>
<dbReference type="SUPFAM" id="SSF56349">
    <property type="entry name" value="DNA breaking-rejoining enzymes"/>
    <property type="match status" value="1"/>
</dbReference>
<comment type="caution">
    <text evidence="3">The sequence shown here is derived from an EMBL/GenBank/DDBJ whole genome shotgun (WGS) entry which is preliminary data.</text>
</comment>
<dbReference type="Pfam" id="PF00589">
    <property type="entry name" value="Phage_integrase"/>
    <property type="match status" value="1"/>
</dbReference>
<dbReference type="InterPro" id="IPR050090">
    <property type="entry name" value="Tyrosine_recombinase_XerCD"/>
</dbReference>
<evidence type="ECO:0000259" key="2">
    <source>
        <dbReference type="PROSITE" id="PS51898"/>
    </source>
</evidence>
<dbReference type="PROSITE" id="PS51898">
    <property type="entry name" value="TYR_RECOMBINASE"/>
    <property type="match status" value="1"/>
</dbReference>
<keyword evidence="4" id="KW-1185">Reference proteome</keyword>
<reference evidence="3" key="1">
    <citation type="submission" date="2020-10" db="EMBL/GenBank/DDBJ databases">
        <title>ChiBAC.</title>
        <authorList>
            <person name="Zenner C."/>
            <person name="Hitch T.C.A."/>
            <person name="Clavel T."/>
        </authorList>
    </citation>
    <scope>NUCLEOTIDE SEQUENCE</scope>
    <source>
        <strain evidence="3">DSM 107454</strain>
    </source>
</reference>
<gene>
    <name evidence="3" type="ORF">INF28_08700</name>
</gene>
<dbReference type="InterPro" id="IPR013762">
    <property type="entry name" value="Integrase-like_cat_sf"/>
</dbReference>
<protein>
    <submittedName>
        <fullName evidence="3">Tyrosine-type recombinase/integrase</fullName>
    </submittedName>
</protein>
<dbReference type="RefSeq" id="WP_226393090.1">
    <property type="nucleotide sequence ID" value="NZ_JADCKB010000017.1"/>
</dbReference>
<dbReference type="InterPro" id="IPR002104">
    <property type="entry name" value="Integrase_catalytic"/>
</dbReference>
<accession>A0A9D5M0T3</accession>